<dbReference type="RefSeq" id="XP_003057403.1">
    <property type="nucleotide sequence ID" value="XM_003057357.1"/>
</dbReference>
<feature type="region of interest" description="Disordered" evidence="1">
    <location>
        <begin position="400"/>
        <end position="422"/>
    </location>
</feature>
<accession>C1MMG8</accession>
<keyword evidence="2" id="KW-1133">Transmembrane helix</keyword>
<dbReference type="AlphaFoldDB" id="C1MMG8"/>
<proteinExistence type="predicted"/>
<protein>
    <submittedName>
        <fullName evidence="3">Predicted protein</fullName>
    </submittedName>
</protein>
<dbReference type="EMBL" id="GG663737">
    <property type="protein sequence ID" value="EEH59048.1"/>
    <property type="molecule type" value="Genomic_DNA"/>
</dbReference>
<keyword evidence="2" id="KW-0472">Membrane</keyword>
<feature type="transmembrane region" description="Helical" evidence="2">
    <location>
        <begin position="41"/>
        <end position="61"/>
    </location>
</feature>
<gene>
    <name evidence="3" type="ORF">MICPUCDRAFT_56524</name>
</gene>
<name>C1MMG8_MICPC</name>
<evidence type="ECO:0000256" key="1">
    <source>
        <dbReference type="SAM" id="MobiDB-lite"/>
    </source>
</evidence>
<sequence>MATATPLAASARARKGVLARSRESIVGLFTALRSVARDKPLTAVALAVAIVASLPVATVAVTSAIVLFVLTFSVFALPLAVVTAVWWLVRGRWKNASSPRVSNSTSTTSTTSTAIDAPARDALAAEAAADVLIVYAGQSDFKMEGVDDAAGMVARRVASRLRARNDRVSVAVVSVAELCAGGDARAVATRLVGSSSSGGGGGGGGSAIGRCACFVVEAAVCTEEPSDDLRKFRRLLKSLGGDAKSPSKERRRSPLKSAWKSPRKGGGSGASCGGVLGGLKYATIAVSRSFGAEGSGQNAFCGPHAGGAAGVDLDAFLATKAVGGARVATRCDAEIEHNGPGVIDRWTAEVFSQAIRGKPPSSPRVLSLSSSHSALLCRHLRARGCLVGCDAHFEDRALPRPGDEGYSSSGSDVGGARGGRASSHRLERVNAWNPNLRKVAELSPSLVVCAYDASAEALRAIAPTWENDDPRALSFEIAVLKCPLGRGAIAAAAAQFGELARLVRVRRSLSDAAARALTDGLAALRVRAERELGIADADSRDENWPRRKKPFVFVEADPDLYSADSCTPLGAALAEALGVGNIADPSANGEDDAPGARSRPKPTIEKRAAAALEARKNGADANANAPPSHYPQLPAERFWTPREPDWWIVAHPSNDGGGGDAPKAFVDCLDPEDVNRHGALREGRVVRLTDRSCDAANQWTPELVDVAREVLDAMRAYYRGEGDDAGVATPSADDAPRTPEPGSRSRSRSRSGRMSISSSSASLTSSDVEPGTAAAAAAAATTTTGGGGGGGGFTLQAQLEAWSTLALKRRLTEDFGVPAVDSLGSPLLRRPDVMRRLLECYAEEGCATGRRVIDVPGVPIEDAALFELRAELDAWALTAKPPHGGGKGHGAGHGEAELYEHLRHPADVDARLGKGSREARRATDAFKKRASLWSAVVDALKATDATFASRVTAMEITMNRRSSPRVDKQCIGPHYVMACGTFEANTGGVFVECDARVVAEVDVRNAVARVDGRFPCWTANYGADGRRFEVACYRTVGEPVAITTAVFENGQEALFSPGRRAAGGRRV</sequence>
<feature type="compositionally biased region" description="Low complexity" evidence="1">
    <location>
        <begin position="752"/>
        <end position="768"/>
    </location>
</feature>
<feature type="region of interest" description="Disordered" evidence="1">
    <location>
        <begin position="721"/>
        <end position="768"/>
    </location>
</feature>
<feature type="transmembrane region" description="Helical" evidence="2">
    <location>
        <begin position="67"/>
        <end position="89"/>
    </location>
</feature>
<evidence type="ECO:0000313" key="4">
    <source>
        <dbReference type="Proteomes" id="UP000001876"/>
    </source>
</evidence>
<dbReference type="GeneID" id="9682842"/>
<evidence type="ECO:0000313" key="3">
    <source>
        <dbReference type="EMBL" id="EEH59048.1"/>
    </source>
</evidence>
<keyword evidence="2" id="KW-0812">Transmembrane</keyword>
<organism evidence="4">
    <name type="scientific">Micromonas pusilla (strain CCMP1545)</name>
    <name type="common">Picoplanktonic green alga</name>
    <dbReference type="NCBI Taxonomy" id="564608"/>
    <lineage>
        <taxon>Eukaryota</taxon>
        <taxon>Viridiplantae</taxon>
        <taxon>Chlorophyta</taxon>
        <taxon>Mamiellophyceae</taxon>
        <taxon>Mamiellales</taxon>
        <taxon>Mamiellaceae</taxon>
        <taxon>Micromonas</taxon>
    </lineage>
</organism>
<feature type="region of interest" description="Disordered" evidence="1">
    <location>
        <begin position="240"/>
        <end position="269"/>
    </location>
</feature>
<feature type="region of interest" description="Disordered" evidence="1">
    <location>
        <begin position="584"/>
        <end position="603"/>
    </location>
</feature>
<dbReference type="KEGG" id="mpp:MICPUCDRAFT_56524"/>
<keyword evidence="4" id="KW-1185">Reference proteome</keyword>
<evidence type="ECO:0000256" key="2">
    <source>
        <dbReference type="SAM" id="Phobius"/>
    </source>
</evidence>
<dbReference type="OrthoDB" id="1728874at2759"/>
<dbReference type="Proteomes" id="UP000001876">
    <property type="component" value="Unassembled WGS sequence"/>
</dbReference>
<reference evidence="3 4" key="1">
    <citation type="journal article" date="2009" name="Science">
        <title>Green evolution and dynamic adaptations revealed by genomes of the marine picoeukaryotes Micromonas.</title>
        <authorList>
            <person name="Worden A.Z."/>
            <person name="Lee J.H."/>
            <person name="Mock T."/>
            <person name="Rouze P."/>
            <person name="Simmons M.P."/>
            <person name="Aerts A.L."/>
            <person name="Allen A.E."/>
            <person name="Cuvelier M.L."/>
            <person name="Derelle E."/>
            <person name="Everett M.V."/>
            <person name="Foulon E."/>
            <person name="Grimwood J."/>
            <person name="Gundlach H."/>
            <person name="Henrissat B."/>
            <person name="Napoli C."/>
            <person name="McDonald S.M."/>
            <person name="Parker M.S."/>
            <person name="Rombauts S."/>
            <person name="Salamov A."/>
            <person name="Von Dassow P."/>
            <person name="Badger J.H."/>
            <person name="Coutinho P.M."/>
            <person name="Demir E."/>
            <person name="Dubchak I."/>
            <person name="Gentemann C."/>
            <person name="Eikrem W."/>
            <person name="Gready J.E."/>
            <person name="John U."/>
            <person name="Lanier W."/>
            <person name="Lindquist E.A."/>
            <person name="Lucas S."/>
            <person name="Mayer K.F."/>
            <person name="Moreau H."/>
            <person name="Not F."/>
            <person name="Otillar R."/>
            <person name="Panaud O."/>
            <person name="Pangilinan J."/>
            <person name="Paulsen I."/>
            <person name="Piegu B."/>
            <person name="Poliakov A."/>
            <person name="Robbens S."/>
            <person name="Schmutz J."/>
            <person name="Toulza E."/>
            <person name="Wyss T."/>
            <person name="Zelensky A."/>
            <person name="Zhou K."/>
            <person name="Armbrust E.V."/>
            <person name="Bhattacharya D."/>
            <person name="Goodenough U.W."/>
            <person name="Van de Peer Y."/>
            <person name="Grigoriev I.V."/>
        </authorList>
    </citation>
    <scope>NUCLEOTIDE SEQUENCE [LARGE SCALE GENOMIC DNA]</scope>
    <source>
        <strain evidence="3 4">CCMP1545</strain>
    </source>
</reference>